<dbReference type="PROSITE" id="PS50090">
    <property type="entry name" value="MYB_LIKE"/>
    <property type="match status" value="1"/>
</dbReference>
<dbReference type="EMBL" id="CCKQ01005781">
    <property type="protein sequence ID" value="CDW77042.1"/>
    <property type="molecule type" value="Genomic_DNA"/>
</dbReference>
<dbReference type="PROSITE" id="PS51294">
    <property type="entry name" value="HTH_MYB"/>
    <property type="match status" value="1"/>
</dbReference>
<dbReference type="InterPro" id="IPR017930">
    <property type="entry name" value="Myb_dom"/>
</dbReference>
<dbReference type="InterPro" id="IPR001005">
    <property type="entry name" value="SANT/Myb"/>
</dbReference>
<dbReference type="SMART" id="SM00717">
    <property type="entry name" value="SANT"/>
    <property type="match status" value="4"/>
</dbReference>
<sequence length="480" mass="56608">MKSNYAEAIKHNSIWQIDFNKIIHKYKKYGEDPQHIEKIHKKTLKLFEAIKKENPQQKKSKDKKKQNGQKKQVQFNDNVQMKEIDSFNGNRTWNDHKKKNLNKGKFSEEEVKMLMNSICQYVQVNNLGEDDLIKLCSKSKEELGEELKGAWCKISESLQDRSVQSCHNFCRRKFNPNNYNGKWTEDEEAMLIELVRDRGHQWKEIANVINGMFDRRDLTDQKFGRTPENIKDKWKHLGGDNIDYRKKGPWTIEEGISLLRSICIANNVQLIKKSKQVHFKFDKEGKILGSKRIKIKDDDIYIYDKFIQLDQIVPLITKKKRCKKVIPTLEISWTAIQTAIKTRSVDDIRNYWNLKLLPLLVPSLANLEWEQDDDIDLLNEIIEMDVTDTIDLDFEQIGENLDKNSDNCQRRWEILLKGLGGIPPGKRINVKMIAKQLIHDIKTKQERYVPWISNKNSSRNGTNQYINIVEYYRKHFLGKQ</sequence>
<dbReference type="PANTHER" id="PTHR47430:SF4">
    <property type="entry name" value="GB|AAC33480.1"/>
    <property type="match status" value="1"/>
</dbReference>
<evidence type="ECO:0000313" key="5">
    <source>
        <dbReference type="Proteomes" id="UP000039865"/>
    </source>
</evidence>
<proteinExistence type="predicted"/>
<dbReference type="InParanoid" id="A0A078A4E9"/>
<reference evidence="4 5" key="1">
    <citation type="submission" date="2014-06" db="EMBL/GenBank/DDBJ databases">
        <authorList>
            <person name="Swart Estienne"/>
        </authorList>
    </citation>
    <scope>NUCLEOTIDE SEQUENCE [LARGE SCALE GENOMIC DNA]</scope>
    <source>
        <strain evidence="4 5">130c</strain>
    </source>
</reference>
<feature type="compositionally biased region" description="Basic residues" evidence="1">
    <location>
        <begin position="58"/>
        <end position="68"/>
    </location>
</feature>
<evidence type="ECO:0000259" key="3">
    <source>
        <dbReference type="PROSITE" id="PS51294"/>
    </source>
</evidence>
<dbReference type="CDD" id="cd00167">
    <property type="entry name" value="SANT"/>
    <property type="match status" value="1"/>
</dbReference>
<gene>
    <name evidence="4" type="primary">Contig5822.g6237</name>
    <name evidence="4" type="ORF">STYLEM_6009</name>
</gene>
<dbReference type="AlphaFoldDB" id="A0A078A4E9"/>
<feature type="domain" description="HTH myb-type" evidence="3">
    <location>
        <begin position="181"/>
        <end position="242"/>
    </location>
</feature>
<name>A0A078A4E9_STYLE</name>
<evidence type="ECO:0000256" key="1">
    <source>
        <dbReference type="SAM" id="MobiDB-lite"/>
    </source>
</evidence>
<evidence type="ECO:0000259" key="2">
    <source>
        <dbReference type="PROSITE" id="PS50090"/>
    </source>
</evidence>
<dbReference type="OrthoDB" id="39591at2759"/>
<organism evidence="4 5">
    <name type="scientific">Stylonychia lemnae</name>
    <name type="common">Ciliate</name>
    <dbReference type="NCBI Taxonomy" id="5949"/>
    <lineage>
        <taxon>Eukaryota</taxon>
        <taxon>Sar</taxon>
        <taxon>Alveolata</taxon>
        <taxon>Ciliophora</taxon>
        <taxon>Intramacronucleata</taxon>
        <taxon>Spirotrichea</taxon>
        <taxon>Stichotrichia</taxon>
        <taxon>Sporadotrichida</taxon>
        <taxon>Oxytrichidae</taxon>
        <taxon>Stylonychinae</taxon>
        <taxon>Stylonychia</taxon>
    </lineage>
</organism>
<dbReference type="PANTHER" id="PTHR47430">
    <property type="entry name" value="GB|AAC33480.1"/>
    <property type="match status" value="1"/>
</dbReference>
<accession>A0A078A4E9</accession>
<dbReference type="Proteomes" id="UP000039865">
    <property type="component" value="Unassembled WGS sequence"/>
</dbReference>
<feature type="region of interest" description="Disordered" evidence="1">
    <location>
        <begin position="52"/>
        <end position="75"/>
    </location>
</feature>
<keyword evidence="5" id="KW-1185">Reference proteome</keyword>
<protein>
    <submittedName>
        <fullName evidence="4">Myb-like dna-binding domain containing protein</fullName>
    </submittedName>
</protein>
<keyword evidence="4" id="KW-0238">DNA-binding</keyword>
<dbReference type="Pfam" id="PF13921">
    <property type="entry name" value="Myb_DNA-bind_6"/>
    <property type="match status" value="1"/>
</dbReference>
<dbReference type="InterPro" id="IPR009057">
    <property type="entry name" value="Homeodomain-like_sf"/>
</dbReference>
<dbReference type="GO" id="GO:0003677">
    <property type="term" value="F:DNA binding"/>
    <property type="evidence" value="ECO:0007669"/>
    <property type="project" value="UniProtKB-KW"/>
</dbReference>
<feature type="domain" description="Myb-like" evidence="2">
    <location>
        <begin position="175"/>
        <end position="238"/>
    </location>
</feature>
<dbReference type="Gene3D" id="1.10.10.60">
    <property type="entry name" value="Homeodomain-like"/>
    <property type="match status" value="2"/>
</dbReference>
<dbReference type="SUPFAM" id="SSF46689">
    <property type="entry name" value="Homeodomain-like"/>
    <property type="match status" value="1"/>
</dbReference>
<evidence type="ECO:0000313" key="4">
    <source>
        <dbReference type="EMBL" id="CDW77042.1"/>
    </source>
</evidence>